<accession>A0A512LA82</accession>
<proteinExistence type="predicted"/>
<comment type="caution">
    <text evidence="1">The sequence shown here is derived from an EMBL/GenBank/DDBJ whole genome shotgun (WGS) entry which is preliminary data.</text>
</comment>
<dbReference type="Proteomes" id="UP000321337">
    <property type="component" value="Unassembled WGS sequence"/>
</dbReference>
<sequence length="42" mass="4564">MTRAVVFAYHDVGVRCLSVLLDAGVEVAYGQSLFLANYQTDA</sequence>
<evidence type="ECO:0000313" key="2">
    <source>
        <dbReference type="Proteomes" id="UP000321337"/>
    </source>
</evidence>
<name>A0A512LA82_9PROT</name>
<reference evidence="1 2" key="1">
    <citation type="submission" date="2019-07" db="EMBL/GenBank/DDBJ databases">
        <title>Whole genome shotgun sequence of Thiobacillus plumbophilus NBRC 107929.</title>
        <authorList>
            <person name="Hosoyama A."/>
            <person name="Uohara A."/>
            <person name="Ohji S."/>
            <person name="Ichikawa N."/>
        </authorList>
    </citation>
    <scope>NUCLEOTIDE SEQUENCE [LARGE SCALE GENOMIC DNA]</scope>
    <source>
        <strain evidence="1 2">NBRC 107929</strain>
    </source>
</reference>
<gene>
    <name evidence="1" type="ORF">TPL01_21690</name>
</gene>
<dbReference type="AlphaFoldDB" id="A0A512LA82"/>
<dbReference type="EMBL" id="BKAD01000022">
    <property type="protein sequence ID" value="GEP31031.1"/>
    <property type="molecule type" value="Genomic_DNA"/>
</dbReference>
<keyword evidence="2" id="KW-1185">Reference proteome</keyword>
<evidence type="ECO:0000313" key="1">
    <source>
        <dbReference type="EMBL" id="GEP31031.1"/>
    </source>
</evidence>
<protein>
    <submittedName>
        <fullName evidence="1">Uncharacterized protein</fullName>
    </submittedName>
</protein>
<dbReference type="RefSeq" id="WP_262982466.1">
    <property type="nucleotide sequence ID" value="NZ_AP021884.1"/>
</dbReference>
<organism evidence="1 2">
    <name type="scientific">Sulfuriferula plumbiphila</name>
    <dbReference type="NCBI Taxonomy" id="171865"/>
    <lineage>
        <taxon>Bacteria</taxon>
        <taxon>Pseudomonadati</taxon>
        <taxon>Pseudomonadota</taxon>
        <taxon>Betaproteobacteria</taxon>
        <taxon>Nitrosomonadales</taxon>
        <taxon>Sulfuricellaceae</taxon>
        <taxon>Sulfuriferula</taxon>
    </lineage>
</organism>